<dbReference type="Proteomes" id="UP000637643">
    <property type="component" value="Unassembled WGS sequence"/>
</dbReference>
<evidence type="ECO:0000259" key="1">
    <source>
        <dbReference type="Pfam" id="PF02557"/>
    </source>
</evidence>
<dbReference type="GO" id="GO:0004180">
    <property type="term" value="F:carboxypeptidase activity"/>
    <property type="evidence" value="ECO:0007669"/>
    <property type="project" value="UniProtKB-KW"/>
</dbReference>
<dbReference type="InterPro" id="IPR052179">
    <property type="entry name" value="DD-CPase-like"/>
</dbReference>
<dbReference type="AlphaFoldDB" id="A0A917FKG3"/>
<dbReference type="Pfam" id="PF02557">
    <property type="entry name" value="VanY"/>
    <property type="match status" value="1"/>
</dbReference>
<keyword evidence="2" id="KW-0645">Protease</keyword>
<reference evidence="2" key="1">
    <citation type="journal article" date="2014" name="Int. J. Syst. Evol. Microbiol.">
        <title>Complete genome sequence of Corynebacterium casei LMG S-19264T (=DSM 44701T), isolated from a smear-ripened cheese.</title>
        <authorList>
            <consortium name="US DOE Joint Genome Institute (JGI-PGF)"/>
            <person name="Walter F."/>
            <person name="Albersmeier A."/>
            <person name="Kalinowski J."/>
            <person name="Ruckert C."/>
        </authorList>
    </citation>
    <scope>NUCLEOTIDE SEQUENCE</scope>
    <source>
        <strain evidence="2">CGMCC 1.16134</strain>
    </source>
</reference>
<dbReference type="GO" id="GO:0006508">
    <property type="term" value="P:proteolysis"/>
    <property type="evidence" value="ECO:0007669"/>
    <property type="project" value="InterPro"/>
</dbReference>
<dbReference type="Gene3D" id="3.30.200.180">
    <property type="match status" value="1"/>
</dbReference>
<evidence type="ECO:0000313" key="2">
    <source>
        <dbReference type="EMBL" id="GGF85689.1"/>
    </source>
</evidence>
<keyword evidence="3" id="KW-1185">Reference proteome</keyword>
<dbReference type="EMBL" id="BMKR01000013">
    <property type="protein sequence ID" value="GGF85689.1"/>
    <property type="molecule type" value="Genomic_DNA"/>
</dbReference>
<keyword evidence="2" id="KW-0378">Hydrolase</keyword>
<protein>
    <submittedName>
        <fullName evidence="2">D-Ala-D-Ala carboxypeptidase VanY</fullName>
    </submittedName>
</protein>
<dbReference type="InterPro" id="IPR058193">
    <property type="entry name" value="VanY/YodJ_core_dom"/>
</dbReference>
<proteinExistence type="predicted"/>
<feature type="domain" description="D-alanyl-D-alanine carboxypeptidase-like core" evidence="1">
    <location>
        <begin position="100"/>
        <end position="215"/>
    </location>
</feature>
<dbReference type="CDD" id="cd14852">
    <property type="entry name" value="LD-carboxypeptidase"/>
    <property type="match status" value="1"/>
</dbReference>
<dbReference type="PANTHER" id="PTHR34385">
    <property type="entry name" value="D-ALANYL-D-ALANINE CARBOXYPEPTIDASE"/>
    <property type="match status" value="1"/>
</dbReference>
<reference evidence="2" key="2">
    <citation type="submission" date="2020-09" db="EMBL/GenBank/DDBJ databases">
        <authorList>
            <person name="Sun Q."/>
            <person name="Zhou Y."/>
        </authorList>
    </citation>
    <scope>NUCLEOTIDE SEQUENCE</scope>
    <source>
        <strain evidence="2">CGMCC 1.16134</strain>
    </source>
</reference>
<dbReference type="RefSeq" id="WP_189026830.1">
    <property type="nucleotide sequence ID" value="NZ_BMKR01000013.1"/>
</dbReference>
<dbReference type="InterPro" id="IPR003709">
    <property type="entry name" value="VanY-like_core_dom"/>
</dbReference>
<accession>A0A917FKG3</accession>
<evidence type="ECO:0000313" key="3">
    <source>
        <dbReference type="Proteomes" id="UP000637643"/>
    </source>
</evidence>
<dbReference type="SUPFAM" id="SSF55166">
    <property type="entry name" value="Hedgehog/DD-peptidase"/>
    <property type="match status" value="1"/>
</dbReference>
<keyword evidence="2" id="KW-0121">Carboxypeptidase</keyword>
<organism evidence="2 3">
    <name type="scientific">Paenibacillus albidus</name>
    <dbReference type="NCBI Taxonomy" id="2041023"/>
    <lineage>
        <taxon>Bacteria</taxon>
        <taxon>Bacillati</taxon>
        <taxon>Bacillota</taxon>
        <taxon>Bacilli</taxon>
        <taxon>Bacillales</taxon>
        <taxon>Paenibacillaceae</taxon>
        <taxon>Paenibacillus</taxon>
    </lineage>
</organism>
<dbReference type="InterPro" id="IPR009045">
    <property type="entry name" value="Zn_M74/Hedgehog-like"/>
</dbReference>
<comment type="caution">
    <text evidence="2">The sequence shown here is derived from an EMBL/GenBank/DDBJ whole genome shotgun (WGS) entry which is preliminary data.</text>
</comment>
<sequence>MKKWVFFILIMLVLGYVAYGTNMYLEQKRDNSLGGYEPQEMNRQGYKTIKIVPQDQVHQGDLLLVNKEYPVHQEGVKSDIVNLSEHPELLQGYGLLDQHISLSQHVAQEFLKMLEAANQEGVNHFLISSGYRDFEKQDQLYRDMGPDYALPAGYSEHNLGLSLDIGSTETEMSKADEGKWLHKNAWKYGFILRYPKDKSELTGIQYEPWHFRYVGLPHSAIMQDKQLVLEEYLDLLKEQKRLTTVVEGRKYEVSYYPVSENVLKVPDEGQYELSGNNIDGVILTVKE</sequence>
<dbReference type="Gene3D" id="3.30.1380.10">
    <property type="match status" value="1"/>
</dbReference>
<gene>
    <name evidence="2" type="primary">vanY</name>
    <name evidence="2" type="ORF">GCM10010912_33730</name>
</gene>
<name>A0A917FKG3_9BACL</name>
<dbReference type="PANTHER" id="PTHR34385:SF1">
    <property type="entry name" value="PEPTIDOGLYCAN L-ALANYL-D-GLUTAMATE ENDOPEPTIDASE CWLK"/>
    <property type="match status" value="1"/>
</dbReference>